<name>A0ABR7J551_9FLAO</name>
<keyword evidence="1" id="KW-0472">Membrane</keyword>
<evidence type="ECO:0000313" key="4">
    <source>
        <dbReference type="Proteomes" id="UP000629963"/>
    </source>
</evidence>
<feature type="transmembrane region" description="Helical" evidence="1">
    <location>
        <begin position="184"/>
        <end position="203"/>
    </location>
</feature>
<feature type="signal peptide" evidence="2">
    <location>
        <begin position="1"/>
        <end position="24"/>
    </location>
</feature>
<reference evidence="3 4" key="1">
    <citation type="submission" date="2020-08" db="EMBL/GenBank/DDBJ databases">
        <title>Description of novel Flavobacterium F-380 isolate.</title>
        <authorList>
            <person name="Saticioglu I.B."/>
            <person name="Duman M."/>
            <person name="Altun S."/>
        </authorList>
    </citation>
    <scope>NUCLEOTIDE SEQUENCE [LARGE SCALE GENOMIC DNA]</scope>
    <source>
        <strain evidence="3 4">F-380</strain>
    </source>
</reference>
<gene>
    <name evidence="3" type="ORF">H8R23_04195</name>
</gene>
<evidence type="ECO:0000313" key="3">
    <source>
        <dbReference type="EMBL" id="MBC5840597.1"/>
    </source>
</evidence>
<evidence type="ECO:0000256" key="1">
    <source>
        <dbReference type="SAM" id="Phobius"/>
    </source>
</evidence>
<keyword evidence="1" id="KW-0812">Transmembrane</keyword>
<dbReference type="EMBL" id="JACRUJ010000001">
    <property type="protein sequence ID" value="MBC5840597.1"/>
    <property type="molecule type" value="Genomic_DNA"/>
</dbReference>
<comment type="caution">
    <text evidence="3">The sequence shown here is derived from an EMBL/GenBank/DDBJ whole genome shotgun (WGS) entry which is preliminary data.</text>
</comment>
<keyword evidence="4" id="KW-1185">Reference proteome</keyword>
<protein>
    <submittedName>
        <fullName evidence="3">Uncharacterized protein</fullName>
    </submittedName>
</protein>
<dbReference type="Proteomes" id="UP000629963">
    <property type="component" value="Unassembled WGS sequence"/>
</dbReference>
<keyword evidence="2" id="KW-0732">Signal</keyword>
<sequence>MSNNKIVKQCLFFMALFVSFASYAHQPDLSTAVLSKTDDGKYILQITSSLSAFEGEIDYLYSKGAYKTPEDFIKLVVDHFNKNVFFIVNEKDTLKFGKPLVLLGHESKLVVEVLNFPKNTNSFYFRNTMFKDMPHNQMAVMMLIEGFPKEQYILANENEQTIQLELKEGAWVTNDSDELKMKNVLYISFFLILAMLPLVYIRYRHRKNYRK</sequence>
<proteinExistence type="predicted"/>
<organism evidence="3 4">
    <name type="scientific">Flavobacterium kayseriense</name>
    <dbReference type="NCBI Taxonomy" id="2764714"/>
    <lineage>
        <taxon>Bacteria</taxon>
        <taxon>Pseudomonadati</taxon>
        <taxon>Bacteroidota</taxon>
        <taxon>Flavobacteriia</taxon>
        <taxon>Flavobacteriales</taxon>
        <taxon>Flavobacteriaceae</taxon>
        <taxon>Flavobacterium</taxon>
    </lineage>
</organism>
<feature type="chain" id="PRO_5045203221" evidence="2">
    <location>
        <begin position="25"/>
        <end position="211"/>
    </location>
</feature>
<evidence type="ECO:0000256" key="2">
    <source>
        <dbReference type="SAM" id="SignalP"/>
    </source>
</evidence>
<keyword evidence="1" id="KW-1133">Transmembrane helix</keyword>
<dbReference type="RefSeq" id="WP_187009161.1">
    <property type="nucleotide sequence ID" value="NZ_JACRUI010000001.1"/>
</dbReference>
<accession>A0ABR7J551</accession>